<gene>
    <name evidence="1" type="ORF">KM92DES2_10152</name>
</gene>
<proteinExistence type="predicted"/>
<dbReference type="AlphaFoldDB" id="A0A212IWM0"/>
<dbReference type="EMBL" id="FLUP01000001">
    <property type="protein sequence ID" value="SBV91574.1"/>
    <property type="molecule type" value="Genomic_DNA"/>
</dbReference>
<dbReference type="RefSeq" id="WP_296934889.1">
    <property type="nucleotide sequence ID" value="NZ_LT598928.1"/>
</dbReference>
<protein>
    <submittedName>
        <fullName evidence="1">Uncharacterized protein</fullName>
    </submittedName>
</protein>
<organism evidence="1">
    <name type="scientific">uncultured Desulfovibrio sp</name>
    <dbReference type="NCBI Taxonomy" id="167968"/>
    <lineage>
        <taxon>Bacteria</taxon>
        <taxon>Pseudomonadati</taxon>
        <taxon>Thermodesulfobacteriota</taxon>
        <taxon>Desulfovibrionia</taxon>
        <taxon>Desulfovibrionales</taxon>
        <taxon>Desulfovibrionaceae</taxon>
        <taxon>Desulfovibrio</taxon>
        <taxon>environmental samples</taxon>
    </lineage>
</organism>
<reference evidence="1" key="1">
    <citation type="submission" date="2016-04" db="EMBL/GenBank/DDBJ databases">
        <authorList>
            <person name="Evans L.H."/>
            <person name="Alamgir A."/>
            <person name="Owens N."/>
            <person name="Weber N.D."/>
            <person name="Virtaneva K."/>
            <person name="Barbian K."/>
            <person name="Babar A."/>
            <person name="Rosenke K."/>
        </authorList>
    </citation>
    <scope>NUCLEOTIDE SEQUENCE</scope>
    <source>
        <strain evidence="1">92-2</strain>
    </source>
</reference>
<accession>A0A212IWM0</accession>
<name>A0A212IWM0_9BACT</name>
<evidence type="ECO:0000313" key="1">
    <source>
        <dbReference type="EMBL" id="SBV91574.1"/>
    </source>
</evidence>
<sequence>MIPAMRLCRAIAHTLKADPLFQNVAQQQYGRNWKSLVGFDGQKTDWEKQTPCVVVAPWKSEGEGVTRTYSISLTVAVLDAHVTDEDGVRLMHGLMVLDEQAWPAAWAALQDALPGLEPLAALMEPSLVISQEHFPLLMLHAGLGIEVNLPAGDRRL</sequence>